<keyword evidence="2" id="KW-1185">Reference proteome</keyword>
<name>A0ABW4W156_9BACI</name>
<dbReference type="RefSeq" id="WP_377557991.1">
    <property type="nucleotide sequence ID" value="NZ_JBHUHQ010000019.1"/>
</dbReference>
<organism evidence="1 2">
    <name type="scientific">Ornithinibacillus salinisoli</name>
    <dbReference type="NCBI Taxonomy" id="1848459"/>
    <lineage>
        <taxon>Bacteria</taxon>
        <taxon>Bacillati</taxon>
        <taxon>Bacillota</taxon>
        <taxon>Bacilli</taxon>
        <taxon>Bacillales</taxon>
        <taxon>Bacillaceae</taxon>
        <taxon>Ornithinibacillus</taxon>
    </lineage>
</organism>
<reference evidence="2" key="1">
    <citation type="journal article" date="2019" name="Int. J. Syst. Evol. Microbiol.">
        <title>The Global Catalogue of Microorganisms (GCM) 10K type strain sequencing project: providing services to taxonomists for standard genome sequencing and annotation.</title>
        <authorList>
            <consortium name="The Broad Institute Genomics Platform"/>
            <consortium name="The Broad Institute Genome Sequencing Center for Infectious Disease"/>
            <person name="Wu L."/>
            <person name="Ma J."/>
        </authorList>
    </citation>
    <scope>NUCLEOTIDE SEQUENCE [LARGE SCALE GENOMIC DNA]</scope>
    <source>
        <strain evidence="2">R28</strain>
    </source>
</reference>
<proteinExistence type="predicted"/>
<gene>
    <name evidence="1" type="ORF">ACFSJF_13790</name>
</gene>
<protein>
    <submittedName>
        <fullName evidence="1">HesB/YadR/YfhF family protein</fullName>
    </submittedName>
</protein>
<dbReference type="Proteomes" id="UP001597383">
    <property type="component" value="Unassembled WGS sequence"/>
</dbReference>
<comment type="caution">
    <text evidence="1">The sequence shown here is derived from an EMBL/GenBank/DDBJ whole genome shotgun (WGS) entry which is preliminary data.</text>
</comment>
<evidence type="ECO:0000313" key="1">
    <source>
        <dbReference type="EMBL" id="MFD2045348.1"/>
    </source>
</evidence>
<evidence type="ECO:0000313" key="2">
    <source>
        <dbReference type="Proteomes" id="UP001597383"/>
    </source>
</evidence>
<accession>A0ABW4W156</accession>
<sequence>MTLKVSTEAAQWFIDEMDLERGDHVQFFLKIYGGIPTAHPNYFIGISYGNVGNIKISTEVEGITFYFNEEDSWLLEQYEMEVVHKNDEVAYIFNEL</sequence>
<dbReference type="EMBL" id="JBHUHQ010000019">
    <property type="protein sequence ID" value="MFD2045348.1"/>
    <property type="molecule type" value="Genomic_DNA"/>
</dbReference>